<comment type="caution">
    <text evidence="1">The sequence shown here is derived from an EMBL/GenBank/DDBJ whole genome shotgun (WGS) entry which is preliminary data.</text>
</comment>
<dbReference type="Proteomes" id="UP001642540">
    <property type="component" value="Unassembled WGS sequence"/>
</dbReference>
<gene>
    <name evidence="1" type="ORF">ODALV1_LOCUS24743</name>
</gene>
<dbReference type="EMBL" id="CAXLJM020000093">
    <property type="protein sequence ID" value="CAL8132750.1"/>
    <property type="molecule type" value="Genomic_DNA"/>
</dbReference>
<protein>
    <submittedName>
        <fullName evidence="1">Uncharacterized protein</fullName>
    </submittedName>
</protein>
<evidence type="ECO:0000313" key="1">
    <source>
        <dbReference type="EMBL" id="CAL8132750.1"/>
    </source>
</evidence>
<name>A0ABP1RQ79_9HEXA</name>
<accession>A0ABP1RQ79</accession>
<proteinExistence type="predicted"/>
<sequence>MTLSCTLKGQQILYRIGSGGIPVAHRSGYTPTPSIMSFPGMATGKPKSTSTVDTKPWPFVIAVPPIVPTTPRHHL</sequence>
<keyword evidence="2" id="KW-1185">Reference proteome</keyword>
<reference evidence="1 2" key="1">
    <citation type="submission" date="2024-08" db="EMBL/GenBank/DDBJ databases">
        <authorList>
            <person name="Cucini C."/>
            <person name="Frati F."/>
        </authorList>
    </citation>
    <scope>NUCLEOTIDE SEQUENCE [LARGE SCALE GENOMIC DNA]</scope>
</reference>
<evidence type="ECO:0000313" key="2">
    <source>
        <dbReference type="Proteomes" id="UP001642540"/>
    </source>
</evidence>
<organism evidence="1 2">
    <name type="scientific">Orchesella dallaii</name>
    <dbReference type="NCBI Taxonomy" id="48710"/>
    <lineage>
        <taxon>Eukaryota</taxon>
        <taxon>Metazoa</taxon>
        <taxon>Ecdysozoa</taxon>
        <taxon>Arthropoda</taxon>
        <taxon>Hexapoda</taxon>
        <taxon>Collembola</taxon>
        <taxon>Entomobryomorpha</taxon>
        <taxon>Entomobryoidea</taxon>
        <taxon>Orchesellidae</taxon>
        <taxon>Orchesellinae</taxon>
        <taxon>Orchesella</taxon>
    </lineage>
</organism>